<dbReference type="GO" id="GO:0030246">
    <property type="term" value="F:carbohydrate binding"/>
    <property type="evidence" value="ECO:0007669"/>
    <property type="project" value="UniProtKB-KW"/>
</dbReference>
<dbReference type="SUPFAM" id="SSF56436">
    <property type="entry name" value="C-type lectin-like"/>
    <property type="match status" value="1"/>
</dbReference>
<name>A0A670IRX4_PODMU</name>
<dbReference type="Ensembl" id="ENSPMRT00000015231.1">
    <property type="protein sequence ID" value="ENSPMRP00000014259.1"/>
    <property type="gene ID" value="ENSPMRG00000009506.1"/>
</dbReference>
<evidence type="ECO:0008006" key="6">
    <source>
        <dbReference type="Google" id="ProtNLM"/>
    </source>
</evidence>
<dbReference type="AlphaFoldDB" id="A0A670IRX4"/>
<reference evidence="4" key="2">
    <citation type="submission" date="2025-08" db="UniProtKB">
        <authorList>
            <consortium name="Ensembl"/>
        </authorList>
    </citation>
    <scope>IDENTIFICATION</scope>
</reference>
<keyword evidence="3" id="KW-0430">Lectin</keyword>
<sequence>MLERLELQHTRPHLASWFFLLPENSDCKLCPENWQRHGDKCYWISREKGTWNKSQNDCAAKDSQLAVIQKQVELVSPD</sequence>
<dbReference type="GO" id="GO:0005576">
    <property type="term" value="C:extracellular region"/>
    <property type="evidence" value="ECO:0007669"/>
    <property type="project" value="UniProtKB-SubCell"/>
</dbReference>
<dbReference type="InterPro" id="IPR051379">
    <property type="entry name" value="C-type_Lectin_Receptor_IMM"/>
</dbReference>
<keyword evidence="5" id="KW-1185">Reference proteome</keyword>
<evidence type="ECO:0000256" key="2">
    <source>
        <dbReference type="ARBA" id="ARBA00022525"/>
    </source>
</evidence>
<dbReference type="GeneTree" id="ENSGT00990000204219"/>
<dbReference type="PANTHER" id="PTHR46746:SF3">
    <property type="entry name" value="C-TYPE LECTIN DOMAIN-CONTAINING PROTEIN-RELATED"/>
    <property type="match status" value="1"/>
</dbReference>
<comment type="subcellular location">
    <subcellularLocation>
        <location evidence="1">Secreted</location>
    </subcellularLocation>
</comment>
<dbReference type="InterPro" id="IPR016186">
    <property type="entry name" value="C-type_lectin-like/link_sf"/>
</dbReference>
<keyword evidence="2" id="KW-0964">Secreted</keyword>
<proteinExistence type="predicted"/>
<evidence type="ECO:0000313" key="4">
    <source>
        <dbReference type="Ensembl" id="ENSPMRP00000014259.1"/>
    </source>
</evidence>
<dbReference type="OMA" id="SHNDCRA"/>
<accession>A0A670IRX4</accession>
<evidence type="ECO:0000256" key="3">
    <source>
        <dbReference type="ARBA" id="ARBA00022734"/>
    </source>
</evidence>
<dbReference type="InterPro" id="IPR016187">
    <property type="entry name" value="CTDL_fold"/>
</dbReference>
<evidence type="ECO:0000313" key="5">
    <source>
        <dbReference type="Proteomes" id="UP000472272"/>
    </source>
</evidence>
<evidence type="ECO:0000256" key="1">
    <source>
        <dbReference type="ARBA" id="ARBA00004613"/>
    </source>
</evidence>
<dbReference type="Proteomes" id="UP000472272">
    <property type="component" value="Chromosome 2"/>
</dbReference>
<organism evidence="4 5">
    <name type="scientific">Podarcis muralis</name>
    <name type="common">Wall lizard</name>
    <name type="synonym">Lacerta muralis</name>
    <dbReference type="NCBI Taxonomy" id="64176"/>
    <lineage>
        <taxon>Eukaryota</taxon>
        <taxon>Metazoa</taxon>
        <taxon>Chordata</taxon>
        <taxon>Craniata</taxon>
        <taxon>Vertebrata</taxon>
        <taxon>Euteleostomi</taxon>
        <taxon>Lepidosauria</taxon>
        <taxon>Squamata</taxon>
        <taxon>Bifurcata</taxon>
        <taxon>Unidentata</taxon>
        <taxon>Episquamata</taxon>
        <taxon>Laterata</taxon>
        <taxon>Lacertibaenia</taxon>
        <taxon>Lacertidae</taxon>
        <taxon>Podarcis</taxon>
    </lineage>
</organism>
<dbReference type="GO" id="GO:0005886">
    <property type="term" value="C:plasma membrane"/>
    <property type="evidence" value="ECO:0007669"/>
    <property type="project" value="TreeGrafter"/>
</dbReference>
<protein>
    <recommendedName>
        <fullName evidence="6">C-type lectin domain-containing protein</fullName>
    </recommendedName>
</protein>
<dbReference type="Gene3D" id="3.10.100.10">
    <property type="entry name" value="Mannose-Binding Protein A, subunit A"/>
    <property type="match status" value="1"/>
</dbReference>
<dbReference type="PANTHER" id="PTHR46746">
    <property type="entry name" value="KILLER CELL LECTIN-LIKE RECEPTOR SUBFAMILY F MEMBER 2"/>
    <property type="match status" value="1"/>
</dbReference>
<reference evidence="4 5" key="1">
    <citation type="journal article" date="2019" name="Proc. Natl. Acad. Sci. U.S.A.">
        <title>Regulatory changes in pterin and carotenoid genes underlie balanced color polymorphisms in the wall lizard.</title>
        <authorList>
            <person name="Andrade P."/>
            <person name="Pinho C."/>
            <person name="Perez I de Lanuza G."/>
            <person name="Afonso S."/>
            <person name="Brejcha J."/>
            <person name="Rubin C.J."/>
            <person name="Wallerman O."/>
            <person name="Pereira P."/>
            <person name="Sabatino S.J."/>
            <person name="Bellati A."/>
            <person name="Pellitteri-Rosa D."/>
            <person name="Bosakova Z."/>
            <person name="Bunikis I."/>
            <person name="Carretero M.A."/>
            <person name="Feiner N."/>
            <person name="Marsik P."/>
            <person name="Pauperio F."/>
            <person name="Salvi D."/>
            <person name="Soler L."/>
            <person name="While G.M."/>
            <person name="Uller T."/>
            <person name="Font E."/>
            <person name="Andersson L."/>
            <person name="Carneiro M."/>
        </authorList>
    </citation>
    <scope>NUCLEOTIDE SEQUENCE</scope>
</reference>
<reference evidence="4" key="3">
    <citation type="submission" date="2025-09" db="UniProtKB">
        <authorList>
            <consortium name="Ensembl"/>
        </authorList>
    </citation>
    <scope>IDENTIFICATION</scope>
</reference>